<evidence type="ECO:0000256" key="6">
    <source>
        <dbReference type="RuleBase" id="RU363077"/>
    </source>
</evidence>
<keyword evidence="3 6" id="KW-0812">Transmembrane</keyword>
<dbReference type="InterPro" id="IPR030184">
    <property type="entry name" value="WAT1-related"/>
</dbReference>
<sequence>MELFHKLKHFLAVVFLQLGFAGIDILRKKALNRGMSIYVLLVYRQAIATLVIAPFAFFLEKDRPKMTLSIFIRLMGLGLLESVDQNMYYLGMKHTTATFAAAMRNIIPAITFVIAWIVCLQNSIKGFSLITVGCFNRAFFMILQKITLRTYPTELSLAAWICFLGTVENAVVALFMERGNATVWFIQWDAKLLAAVYSVST</sequence>
<dbReference type="PANTHER" id="PTHR31218">
    <property type="entry name" value="WAT1-RELATED PROTEIN"/>
    <property type="match status" value="1"/>
</dbReference>
<dbReference type="EMBL" id="MU848541">
    <property type="protein sequence ID" value="KAK2632352.1"/>
    <property type="molecule type" value="Genomic_DNA"/>
</dbReference>
<evidence type="ECO:0000313" key="8">
    <source>
        <dbReference type="EMBL" id="KAK2632352.1"/>
    </source>
</evidence>
<name>A0AAD9TAT9_EUCGR</name>
<evidence type="ECO:0000256" key="4">
    <source>
        <dbReference type="ARBA" id="ARBA00022989"/>
    </source>
</evidence>
<comment type="subcellular location">
    <subcellularLocation>
        <location evidence="1 6">Membrane</location>
        <topology evidence="1 6">Multi-pass membrane protein</topology>
    </subcellularLocation>
</comment>
<reference evidence="8 9" key="1">
    <citation type="journal article" date="2014" name="Nature">
        <title>The genome of Eucalyptus grandis.</title>
        <authorList>
            <person name="Myburg A.A."/>
            <person name="Grattapaglia D."/>
            <person name="Tuskan G.A."/>
            <person name="Hellsten U."/>
            <person name="Hayes R.D."/>
            <person name="Grimwood J."/>
            <person name="Jenkins J."/>
            <person name="Lindquist E."/>
            <person name="Tice H."/>
            <person name="Bauer D."/>
            <person name="Goodstein D.M."/>
            <person name="Dubchak I."/>
            <person name="Poliakov A."/>
            <person name="Mizrachi E."/>
            <person name="Kullan A.R."/>
            <person name="Hussey S.G."/>
            <person name="Pinard D."/>
            <person name="van der Merwe K."/>
            <person name="Singh P."/>
            <person name="van Jaarsveld I."/>
            <person name="Silva-Junior O.B."/>
            <person name="Togawa R.C."/>
            <person name="Pappas M.R."/>
            <person name="Faria D.A."/>
            <person name="Sansaloni C.P."/>
            <person name="Petroli C.D."/>
            <person name="Yang X."/>
            <person name="Ranjan P."/>
            <person name="Tschaplinski T.J."/>
            <person name="Ye C.Y."/>
            <person name="Li T."/>
            <person name="Sterck L."/>
            <person name="Vanneste K."/>
            <person name="Murat F."/>
            <person name="Soler M."/>
            <person name="Clemente H.S."/>
            <person name="Saidi N."/>
            <person name="Cassan-Wang H."/>
            <person name="Dunand C."/>
            <person name="Hefer C.A."/>
            <person name="Bornberg-Bauer E."/>
            <person name="Kersting A.R."/>
            <person name="Vining K."/>
            <person name="Amarasinghe V."/>
            <person name="Ranik M."/>
            <person name="Naithani S."/>
            <person name="Elser J."/>
            <person name="Boyd A.E."/>
            <person name="Liston A."/>
            <person name="Spatafora J.W."/>
            <person name="Dharmwardhana P."/>
            <person name="Raja R."/>
            <person name="Sullivan C."/>
            <person name="Romanel E."/>
            <person name="Alves-Ferreira M."/>
            <person name="Kulheim C."/>
            <person name="Foley W."/>
            <person name="Carocha V."/>
            <person name="Paiva J."/>
            <person name="Kudrna D."/>
            <person name="Brommonschenkel S.H."/>
            <person name="Pasquali G."/>
            <person name="Byrne M."/>
            <person name="Rigault P."/>
            <person name="Tibbits J."/>
            <person name="Spokevicius A."/>
            <person name="Jones R.C."/>
            <person name="Steane D.A."/>
            <person name="Vaillancourt R.E."/>
            <person name="Potts B.M."/>
            <person name="Joubert F."/>
            <person name="Barry K."/>
            <person name="Pappas G.J."/>
            <person name="Strauss S.H."/>
            <person name="Jaiswal P."/>
            <person name="Grima-Pettenati J."/>
            <person name="Salse J."/>
            <person name="Van de Peer Y."/>
            <person name="Rokhsar D.S."/>
            <person name="Schmutz J."/>
        </authorList>
    </citation>
    <scope>NUCLEOTIDE SEQUENCE [LARGE SCALE GENOMIC DNA]</scope>
    <source>
        <strain evidence="9">cv. BRASUZ1</strain>
        <tissue evidence="8">Leaf extractions</tissue>
    </source>
</reference>
<dbReference type="GO" id="GO:0022857">
    <property type="term" value="F:transmembrane transporter activity"/>
    <property type="evidence" value="ECO:0007669"/>
    <property type="project" value="InterPro"/>
</dbReference>
<dbReference type="SUPFAM" id="SSF103481">
    <property type="entry name" value="Multidrug resistance efflux transporter EmrE"/>
    <property type="match status" value="1"/>
</dbReference>
<organism evidence="8 9">
    <name type="scientific">Eucalyptus grandis</name>
    <name type="common">Flooded gum</name>
    <dbReference type="NCBI Taxonomy" id="71139"/>
    <lineage>
        <taxon>Eukaryota</taxon>
        <taxon>Viridiplantae</taxon>
        <taxon>Streptophyta</taxon>
        <taxon>Embryophyta</taxon>
        <taxon>Tracheophyta</taxon>
        <taxon>Spermatophyta</taxon>
        <taxon>Magnoliopsida</taxon>
        <taxon>eudicotyledons</taxon>
        <taxon>Gunneridae</taxon>
        <taxon>Pentapetalae</taxon>
        <taxon>rosids</taxon>
        <taxon>malvids</taxon>
        <taxon>Myrtales</taxon>
        <taxon>Myrtaceae</taxon>
        <taxon>Myrtoideae</taxon>
        <taxon>Eucalypteae</taxon>
        <taxon>Eucalyptus</taxon>
    </lineage>
</organism>
<evidence type="ECO:0000256" key="1">
    <source>
        <dbReference type="ARBA" id="ARBA00004141"/>
    </source>
</evidence>
<keyword evidence="5 6" id="KW-0472">Membrane</keyword>
<dbReference type="AlphaFoldDB" id="A0AAD9TAT9"/>
<feature type="transmembrane region" description="Helical" evidence="6">
    <location>
        <begin position="124"/>
        <end position="143"/>
    </location>
</feature>
<comment type="caution">
    <text evidence="6">Lacks conserved residue(s) required for the propagation of feature annotation.</text>
</comment>
<comment type="caution">
    <text evidence="8">The sequence shown here is derived from an EMBL/GenBank/DDBJ whole genome shotgun (WGS) entry which is preliminary data.</text>
</comment>
<feature type="transmembrane region" description="Helical" evidence="6">
    <location>
        <begin position="95"/>
        <end position="118"/>
    </location>
</feature>
<dbReference type="InterPro" id="IPR000620">
    <property type="entry name" value="EamA_dom"/>
</dbReference>
<evidence type="ECO:0000256" key="5">
    <source>
        <dbReference type="ARBA" id="ARBA00023136"/>
    </source>
</evidence>
<dbReference type="Pfam" id="PF00892">
    <property type="entry name" value="EamA"/>
    <property type="match status" value="1"/>
</dbReference>
<accession>A0AAD9TAT9</accession>
<evidence type="ECO:0000256" key="2">
    <source>
        <dbReference type="ARBA" id="ARBA00007635"/>
    </source>
</evidence>
<dbReference type="Proteomes" id="UP000030711">
    <property type="component" value="Unassembled WGS sequence"/>
</dbReference>
<keyword evidence="4 6" id="KW-1133">Transmembrane helix</keyword>
<proteinExistence type="inferred from homology"/>
<gene>
    <name evidence="8" type="ORF">EUGRSUZ_L01666</name>
</gene>
<comment type="similarity">
    <text evidence="2 6">Belongs to the drug/metabolite transporter (DMT) superfamily. Plant drug/metabolite exporter (P-DME) (TC 2.A.7.4) family.</text>
</comment>
<feature type="domain" description="EamA" evidence="7">
    <location>
        <begin position="14"/>
        <end position="126"/>
    </location>
</feature>
<evidence type="ECO:0000313" key="9">
    <source>
        <dbReference type="Proteomes" id="UP000030711"/>
    </source>
</evidence>
<keyword evidence="9" id="KW-1185">Reference proteome</keyword>
<dbReference type="GO" id="GO:0016020">
    <property type="term" value="C:membrane"/>
    <property type="evidence" value="ECO:0007669"/>
    <property type="project" value="UniProtKB-SubCell"/>
</dbReference>
<protein>
    <recommendedName>
        <fullName evidence="6">WAT1-related protein</fullName>
    </recommendedName>
</protein>
<feature type="transmembrane region" description="Helical" evidence="6">
    <location>
        <begin position="155"/>
        <end position="176"/>
    </location>
</feature>
<feature type="transmembrane region" description="Helical" evidence="6">
    <location>
        <begin position="38"/>
        <end position="59"/>
    </location>
</feature>
<evidence type="ECO:0000256" key="3">
    <source>
        <dbReference type="ARBA" id="ARBA00022692"/>
    </source>
</evidence>
<evidence type="ECO:0000259" key="7">
    <source>
        <dbReference type="Pfam" id="PF00892"/>
    </source>
</evidence>
<dbReference type="InterPro" id="IPR037185">
    <property type="entry name" value="EmrE-like"/>
</dbReference>